<protein>
    <submittedName>
        <fullName evidence="1">Uncharacterized protein</fullName>
    </submittedName>
</protein>
<accession>A0A7G1Q8Z7</accession>
<dbReference type="KEGG" id="ntg:NSCAC_0756"/>
<proteinExistence type="predicted"/>
<keyword evidence="2" id="KW-1185">Reference proteome</keyword>
<dbReference type="EMBL" id="LR778175">
    <property type="protein sequence ID" value="CAB1275617.1"/>
    <property type="molecule type" value="Genomic_DNA"/>
</dbReference>
<dbReference type="AlphaFoldDB" id="A0A7G1Q8Z7"/>
<name>A0A7G1Q8Z7_9GAMM</name>
<sequence>MHECFIEKIPKDKFFTTRLLLNRNTTFRPVRKDCICRSSLSNGFYSATRW</sequence>
<dbReference type="Proteomes" id="UP000516072">
    <property type="component" value="Chromosome"/>
</dbReference>
<evidence type="ECO:0000313" key="1">
    <source>
        <dbReference type="EMBL" id="CAB1275617.1"/>
    </source>
</evidence>
<organism evidence="1 2">
    <name type="scientific">Candidatus Nitrosacidococcus tergens</name>
    <dbReference type="NCBI Taxonomy" id="553981"/>
    <lineage>
        <taxon>Bacteria</taxon>
        <taxon>Pseudomonadati</taxon>
        <taxon>Pseudomonadota</taxon>
        <taxon>Gammaproteobacteria</taxon>
        <taxon>Chromatiales</taxon>
        <taxon>Chromatiaceae</taxon>
        <taxon>Candidatus Nitrosacidococcus</taxon>
    </lineage>
</organism>
<reference evidence="1 2" key="1">
    <citation type="submission" date="2020-03" db="EMBL/GenBank/DDBJ databases">
        <authorList>
            <person name="Picone N."/>
        </authorList>
    </citation>
    <scope>NUCLEOTIDE SEQUENCE [LARGE SCALE GENOMIC DNA]</scope>
    <source>
        <strain evidence="1">NSCAC1</strain>
    </source>
</reference>
<evidence type="ECO:0000313" key="2">
    <source>
        <dbReference type="Proteomes" id="UP000516072"/>
    </source>
</evidence>
<gene>
    <name evidence="1" type="ORF">NSCAC_0756</name>
</gene>